<accession>A0A5C1YTP4</accession>
<dbReference type="SUPFAM" id="SSF54285">
    <property type="entry name" value="MoaD/ThiS"/>
    <property type="match status" value="1"/>
</dbReference>
<dbReference type="AlphaFoldDB" id="A0A5C1YTP4"/>
<dbReference type="KEGG" id="acek:FLP30_12335"/>
<evidence type="ECO:0000313" key="1">
    <source>
        <dbReference type="EMBL" id="QEO18729.1"/>
    </source>
</evidence>
<keyword evidence="2" id="KW-1185">Reference proteome</keyword>
<reference evidence="1 2" key="1">
    <citation type="submission" date="2019-09" db="EMBL/GenBank/DDBJ databases">
        <title>Genome sequencing of strain KACC 21233.</title>
        <authorList>
            <person name="Heo J."/>
            <person name="Kim S.-J."/>
            <person name="Kim J.-S."/>
            <person name="Hong S.-B."/>
            <person name="Kwon S.-W."/>
        </authorList>
    </citation>
    <scope>NUCLEOTIDE SEQUENCE [LARGE SCALE GENOMIC DNA]</scope>
    <source>
        <strain evidence="1 2">KACC 21233</strain>
    </source>
</reference>
<dbReference type="EMBL" id="CP043506">
    <property type="protein sequence ID" value="QEO18729.1"/>
    <property type="molecule type" value="Genomic_DNA"/>
</dbReference>
<dbReference type="NCBIfam" id="TIGR01683">
    <property type="entry name" value="thiS"/>
    <property type="match status" value="1"/>
</dbReference>
<sequence length="65" mass="6420">MTVLVNNEEHAVSATTLADLLDELGYGGARVATALDGVFIPAPGRAAASLGAGARVEVVAPMQGG</sequence>
<name>A0A5C1YTP4_9PROT</name>
<organism evidence="1 2">
    <name type="scientific">Acetobacter vaccinii</name>
    <dbReference type="NCBI Taxonomy" id="2592655"/>
    <lineage>
        <taxon>Bacteria</taxon>
        <taxon>Pseudomonadati</taxon>
        <taxon>Pseudomonadota</taxon>
        <taxon>Alphaproteobacteria</taxon>
        <taxon>Acetobacterales</taxon>
        <taxon>Acetobacteraceae</taxon>
        <taxon>Acetobacter</taxon>
    </lineage>
</organism>
<dbReference type="InterPro" id="IPR016155">
    <property type="entry name" value="Mopterin_synth/thiamin_S_b"/>
</dbReference>
<evidence type="ECO:0000313" key="2">
    <source>
        <dbReference type="Proteomes" id="UP000324536"/>
    </source>
</evidence>
<dbReference type="Proteomes" id="UP000324536">
    <property type="component" value="Chromosome"/>
</dbReference>
<dbReference type="RefSeq" id="WP_149280386.1">
    <property type="nucleotide sequence ID" value="NZ_CP043506.1"/>
</dbReference>
<dbReference type="CDD" id="cd00565">
    <property type="entry name" value="Ubl_ThiS"/>
    <property type="match status" value="1"/>
</dbReference>
<dbReference type="InterPro" id="IPR003749">
    <property type="entry name" value="ThiS/MoaD-like"/>
</dbReference>
<dbReference type="InterPro" id="IPR010035">
    <property type="entry name" value="Thi_S"/>
</dbReference>
<dbReference type="Pfam" id="PF02597">
    <property type="entry name" value="ThiS"/>
    <property type="match status" value="1"/>
</dbReference>
<dbReference type="Gene3D" id="3.10.20.30">
    <property type="match status" value="1"/>
</dbReference>
<dbReference type="OrthoDB" id="197113at2"/>
<protein>
    <submittedName>
        <fullName evidence="1">Sulfur carrier protein ThiS</fullName>
    </submittedName>
</protein>
<proteinExistence type="predicted"/>
<gene>
    <name evidence="1" type="primary">thiS</name>
    <name evidence="1" type="ORF">FLP30_12335</name>
</gene>
<dbReference type="InterPro" id="IPR012675">
    <property type="entry name" value="Beta-grasp_dom_sf"/>
</dbReference>